<dbReference type="Gene3D" id="1.25.40.390">
    <property type="match status" value="1"/>
</dbReference>
<dbReference type="RefSeq" id="WP_135877192.1">
    <property type="nucleotide sequence ID" value="NZ_SRSO01000013.1"/>
</dbReference>
<dbReference type="Proteomes" id="UP000307602">
    <property type="component" value="Unassembled WGS sequence"/>
</dbReference>
<evidence type="ECO:0000313" key="9">
    <source>
        <dbReference type="Proteomes" id="UP000307602"/>
    </source>
</evidence>
<feature type="domain" description="SusD-like N-terminal" evidence="7">
    <location>
        <begin position="80"/>
        <end position="211"/>
    </location>
</feature>
<dbReference type="PROSITE" id="PS51257">
    <property type="entry name" value="PROKAR_LIPOPROTEIN"/>
    <property type="match status" value="1"/>
</dbReference>
<evidence type="ECO:0000256" key="1">
    <source>
        <dbReference type="ARBA" id="ARBA00004442"/>
    </source>
</evidence>
<dbReference type="Pfam" id="PF14322">
    <property type="entry name" value="SusD-like_3"/>
    <property type="match status" value="1"/>
</dbReference>
<sequence>MKKIYIVIFGLVLASCSLEPEPTTFLSDSNFYNTAEEANSAILHSYQTMTLLDYLRPYMNIPTTASEETFPKEGEGLNIDQFDNFNIDDRNQNLEQFFRLSYIGLNRANTVIEKTEEVTYDADLANKYQGEGLFLRSWHHFMLVRLFGEIPLKTSAVDELSEVFGAQNSSIETIYNSIISDLNRAIDLLPIEKVGGRADKVAAQALLSKVYITMASAKSTGSPSYEWVSGADTYYNLASQTASEVINNQSVYTFDPDLLHIYDVSTADAFNGPEHIFFIPQDRSGQDEGEFSKLSKFFIPANAPSSSFLPDGTATHGGFGVYVTELPFLSSFNSNDRRKNELVIDELYDAAAGGSLVWTPSGGESQPFSRKYIDPNYEGDKTSTHPYLLRYSDILLIYAEAEGPTVEGYNAVNQIRNRAGLVDLQPGLSAADFREKIIEERSFELAFEGHRLYDLRRTNKIQSVLTGIYGKTITNSAYFFPIPAIEGELNN</sequence>
<keyword evidence="5" id="KW-0998">Cell outer membrane</keyword>
<dbReference type="CDD" id="cd08977">
    <property type="entry name" value="SusD"/>
    <property type="match status" value="1"/>
</dbReference>
<dbReference type="InterPro" id="IPR011990">
    <property type="entry name" value="TPR-like_helical_dom_sf"/>
</dbReference>
<feature type="domain" description="RagB/SusD" evidence="6">
    <location>
        <begin position="367"/>
        <end position="474"/>
    </location>
</feature>
<evidence type="ECO:0000256" key="5">
    <source>
        <dbReference type="ARBA" id="ARBA00023237"/>
    </source>
</evidence>
<evidence type="ECO:0000259" key="7">
    <source>
        <dbReference type="Pfam" id="PF14322"/>
    </source>
</evidence>
<organism evidence="8 9">
    <name type="scientific">Flavivirga rizhaonensis</name>
    <dbReference type="NCBI Taxonomy" id="2559571"/>
    <lineage>
        <taxon>Bacteria</taxon>
        <taxon>Pseudomonadati</taxon>
        <taxon>Bacteroidota</taxon>
        <taxon>Flavobacteriia</taxon>
        <taxon>Flavobacteriales</taxon>
        <taxon>Flavobacteriaceae</taxon>
        <taxon>Flavivirga</taxon>
    </lineage>
</organism>
<dbReference type="EMBL" id="SRSO01000013">
    <property type="protein sequence ID" value="TGV02424.1"/>
    <property type="molecule type" value="Genomic_DNA"/>
</dbReference>
<dbReference type="SUPFAM" id="SSF48452">
    <property type="entry name" value="TPR-like"/>
    <property type="match status" value="1"/>
</dbReference>
<reference evidence="8 9" key="1">
    <citation type="submission" date="2019-04" db="EMBL/GenBank/DDBJ databases">
        <authorList>
            <person name="Liu A."/>
        </authorList>
    </citation>
    <scope>NUCLEOTIDE SEQUENCE [LARGE SCALE GENOMIC DNA]</scope>
    <source>
        <strain evidence="8 9">RZ03</strain>
    </source>
</reference>
<comment type="similarity">
    <text evidence="2">Belongs to the SusD family.</text>
</comment>
<accession>A0A4V3P4R6</accession>
<evidence type="ECO:0000313" key="8">
    <source>
        <dbReference type="EMBL" id="TGV02424.1"/>
    </source>
</evidence>
<keyword evidence="9" id="KW-1185">Reference proteome</keyword>
<evidence type="ECO:0000259" key="6">
    <source>
        <dbReference type="Pfam" id="PF07980"/>
    </source>
</evidence>
<gene>
    <name evidence="8" type="ORF">EM932_10755</name>
</gene>
<dbReference type="GO" id="GO:0009279">
    <property type="term" value="C:cell outer membrane"/>
    <property type="evidence" value="ECO:0007669"/>
    <property type="project" value="UniProtKB-SubCell"/>
</dbReference>
<keyword evidence="4" id="KW-0472">Membrane</keyword>
<proteinExistence type="inferred from homology"/>
<dbReference type="InterPro" id="IPR033985">
    <property type="entry name" value="SusD-like_N"/>
</dbReference>
<dbReference type="Pfam" id="PF07980">
    <property type="entry name" value="SusD_RagB"/>
    <property type="match status" value="1"/>
</dbReference>
<evidence type="ECO:0000256" key="4">
    <source>
        <dbReference type="ARBA" id="ARBA00023136"/>
    </source>
</evidence>
<comment type="caution">
    <text evidence="8">The sequence shown here is derived from an EMBL/GenBank/DDBJ whole genome shotgun (WGS) entry which is preliminary data.</text>
</comment>
<evidence type="ECO:0000256" key="2">
    <source>
        <dbReference type="ARBA" id="ARBA00006275"/>
    </source>
</evidence>
<name>A0A4V3P4R6_9FLAO</name>
<dbReference type="InterPro" id="IPR012944">
    <property type="entry name" value="SusD_RagB_dom"/>
</dbReference>
<keyword evidence="3" id="KW-0732">Signal</keyword>
<dbReference type="OrthoDB" id="5694214at2"/>
<comment type="subcellular location">
    <subcellularLocation>
        <location evidence="1">Cell outer membrane</location>
    </subcellularLocation>
</comment>
<evidence type="ECO:0000256" key="3">
    <source>
        <dbReference type="ARBA" id="ARBA00022729"/>
    </source>
</evidence>
<protein>
    <submittedName>
        <fullName evidence="8">RagB/SusD family nutrient uptake outer membrane protein</fullName>
    </submittedName>
</protein>
<dbReference type="AlphaFoldDB" id="A0A4V3P4R6"/>